<dbReference type="PANTHER" id="PTHR43827">
    <property type="entry name" value="2,5-DIKETO-D-GLUCONIC ACID REDUCTASE"/>
    <property type="match status" value="1"/>
</dbReference>
<dbReference type="Proteomes" id="UP001216907">
    <property type="component" value="Unassembled WGS sequence"/>
</dbReference>
<dbReference type="PRINTS" id="PR00069">
    <property type="entry name" value="ALDKETRDTASE"/>
</dbReference>
<gene>
    <name evidence="2" type="ORF">PZE19_28590</name>
</gene>
<dbReference type="InterPro" id="IPR023210">
    <property type="entry name" value="NADP_OxRdtase_dom"/>
</dbReference>
<dbReference type="PANTHER" id="PTHR43827:SF8">
    <property type="entry name" value="ALDO_KETO REDUCTASE FAMILY PROTEIN"/>
    <property type="match status" value="1"/>
</dbReference>
<dbReference type="InterPro" id="IPR036812">
    <property type="entry name" value="NAD(P)_OxRdtase_dom_sf"/>
</dbReference>
<protein>
    <submittedName>
        <fullName evidence="2">Aldo/keto reductase</fullName>
    </submittedName>
</protein>
<feature type="domain" description="NADP-dependent oxidoreductase" evidence="1">
    <location>
        <begin position="19"/>
        <end position="275"/>
    </location>
</feature>
<sequence>MSIDGVRVPRFLYGTAWKAERTQHLTELALRQGFRGIDTANQRRHYDEAEVGKAVAASVGNGLLGRDDLFLQTKYTFRNGQDHRLPYDPEAPVGVQVEQSFASSLEHLGVAAIDSYLLHGPTRGAGLTAADREAWRAMEALHDGGRARLLGVSNVTLEQLQGFCRQARVLPRFVQNRCYAERGWDRDVRAFCRENGIAYQGFSLLTANRGVMAHPELVRIADRRDRTVGQVVFRFALDVGMLPLTGTTDAAHMRDDLDVFDFQLEPKEVERIERLGG</sequence>
<evidence type="ECO:0000313" key="2">
    <source>
        <dbReference type="EMBL" id="MDG3007739.1"/>
    </source>
</evidence>
<dbReference type="Pfam" id="PF00248">
    <property type="entry name" value="Aldo_ket_red"/>
    <property type="match status" value="1"/>
</dbReference>
<evidence type="ECO:0000259" key="1">
    <source>
        <dbReference type="Pfam" id="PF00248"/>
    </source>
</evidence>
<accession>A0ABT6FJQ7</accession>
<keyword evidence="3" id="KW-1185">Reference proteome</keyword>
<evidence type="ECO:0000313" key="3">
    <source>
        <dbReference type="Proteomes" id="UP001216907"/>
    </source>
</evidence>
<dbReference type="InterPro" id="IPR020471">
    <property type="entry name" value="AKR"/>
</dbReference>
<dbReference type="EMBL" id="JARRAG010000002">
    <property type="protein sequence ID" value="MDG3007739.1"/>
    <property type="molecule type" value="Genomic_DNA"/>
</dbReference>
<dbReference type="CDD" id="cd19071">
    <property type="entry name" value="AKR_AKR1-5-like"/>
    <property type="match status" value="1"/>
</dbReference>
<organism evidence="2 3">
    <name type="scientific">Paludisphaera mucosa</name>
    <dbReference type="NCBI Taxonomy" id="3030827"/>
    <lineage>
        <taxon>Bacteria</taxon>
        <taxon>Pseudomonadati</taxon>
        <taxon>Planctomycetota</taxon>
        <taxon>Planctomycetia</taxon>
        <taxon>Isosphaerales</taxon>
        <taxon>Isosphaeraceae</taxon>
        <taxon>Paludisphaera</taxon>
    </lineage>
</organism>
<dbReference type="Gene3D" id="3.20.20.100">
    <property type="entry name" value="NADP-dependent oxidoreductase domain"/>
    <property type="match status" value="1"/>
</dbReference>
<reference evidence="2 3" key="1">
    <citation type="submission" date="2023-03" db="EMBL/GenBank/DDBJ databases">
        <title>Paludisphaera mucosa sp. nov. a novel planctomycete from northern fen.</title>
        <authorList>
            <person name="Ivanova A."/>
        </authorList>
    </citation>
    <scope>NUCLEOTIDE SEQUENCE [LARGE SCALE GENOMIC DNA]</scope>
    <source>
        <strain evidence="2 3">Pla2</strain>
    </source>
</reference>
<dbReference type="SUPFAM" id="SSF51430">
    <property type="entry name" value="NAD(P)-linked oxidoreductase"/>
    <property type="match status" value="1"/>
</dbReference>
<proteinExistence type="predicted"/>
<name>A0ABT6FJQ7_9BACT</name>
<comment type="caution">
    <text evidence="2">The sequence shown here is derived from an EMBL/GenBank/DDBJ whole genome shotgun (WGS) entry which is preliminary data.</text>
</comment>